<feature type="domain" description="CoA carboxyltransferase C-terminal" evidence="2">
    <location>
        <begin position="227"/>
        <end position="441"/>
    </location>
</feature>
<dbReference type="InterPro" id="IPR051047">
    <property type="entry name" value="AccD/PCCB"/>
</dbReference>
<feature type="domain" description="CoA carboxyltransferase N-terminal" evidence="1">
    <location>
        <begin position="1"/>
        <end position="230"/>
    </location>
</feature>
<dbReference type="InterPro" id="IPR029045">
    <property type="entry name" value="ClpP/crotonase-like_dom_sf"/>
</dbReference>
<dbReference type="RefSeq" id="WP_183684446.1">
    <property type="nucleotide sequence ID" value="NZ_JACHHH010000010.1"/>
</dbReference>
<dbReference type="EMBL" id="JACHHH010000010">
    <property type="protein sequence ID" value="MBB6041897.1"/>
    <property type="molecule type" value="Genomic_DNA"/>
</dbReference>
<dbReference type="InterPro" id="IPR034733">
    <property type="entry name" value="AcCoA_carboxyl_beta"/>
</dbReference>
<sequence>MDQRNSLARKRIEALLDESSFVEIGAHVCSRSTDFNSGEKQEASDGVICGYGSISGKPVYIYAQDREVLSGSIGEMHGKKIANLYDTAMKMGCPVVELLDSSGLRIPEATDAIFALSTIYEKKAKAKGLIPQYTVIFGQVGGGLAILPSLSDFSFMEKEEARLFLTAPDGVEGNKDEAFAKAEAQAKQGNLDFYGTEEEIFDEVRKAFAFLPANNEDAAYQEDMEDSLNRSVEGFFALAPREALETLSDEGRIFEVKSHFGEGAVTAFISLNGQTVGAVATNGEPLHWKAVEKMDQFLRFCNSYSIPILTVCDVPGFENCSCNEKHMAKAMASLLSIYGNASVPMVSLVKKAIGSAGAAIGSKGLGVDLVYAYPESEISIMDAKYAADILYPEKSASEREEESKKFLAEKSSALAAAKRGYVDDLILPEESRQRIISAFEMLYGKANFDFHKKFGSN</sequence>
<reference evidence="3 4" key="1">
    <citation type="submission" date="2020-08" db="EMBL/GenBank/DDBJ databases">
        <title>Genomic Encyclopedia of Type Strains, Phase IV (KMG-IV): sequencing the most valuable type-strain genomes for metagenomic binning, comparative biology and taxonomic classification.</title>
        <authorList>
            <person name="Goeker M."/>
        </authorList>
    </citation>
    <scope>NUCLEOTIDE SEQUENCE [LARGE SCALE GENOMIC DNA]</scope>
    <source>
        <strain evidence="3 4">DSM 17245</strain>
    </source>
</reference>
<dbReference type="SUPFAM" id="SSF52096">
    <property type="entry name" value="ClpP/crotonase"/>
    <property type="match status" value="2"/>
</dbReference>
<name>A0A7W9W324_9FIRM</name>
<dbReference type="PROSITE" id="PS50980">
    <property type="entry name" value="COA_CT_NTER"/>
    <property type="match status" value="1"/>
</dbReference>
<dbReference type="InterPro" id="IPR011762">
    <property type="entry name" value="COA_CT_N"/>
</dbReference>
<dbReference type="AlphaFoldDB" id="A0A7W9W324"/>
<proteinExistence type="predicted"/>
<dbReference type="PANTHER" id="PTHR43842:SF2">
    <property type="entry name" value="PROPIONYL-COA CARBOXYLASE BETA CHAIN, MITOCHONDRIAL"/>
    <property type="match status" value="1"/>
</dbReference>
<dbReference type="GO" id="GO:0004658">
    <property type="term" value="F:propionyl-CoA carboxylase activity"/>
    <property type="evidence" value="ECO:0007669"/>
    <property type="project" value="TreeGrafter"/>
</dbReference>
<dbReference type="Proteomes" id="UP000522163">
    <property type="component" value="Unassembled WGS sequence"/>
</dbReference>
<evidence type="ECO:0000313" key="3">
    <source>
        <dbReference type="EMBL" id="MBB6041897.1"/>
    </source>
</evidence>
<keyword evidence="3" id="KW-0808">Transferase</keyword>
<dbReference type="GO" id="GO:0009317">
    <property type="term" value="C:acetyl-CoA carboxylase complex"/>
    <property type="evidence" value="ECO:0007669"/>
    <property type="project" value="TreeGrafter"/>
</dbReference>
<dbReference type="PANTHER" id="PTHR43842">
    <property type="entry name" value="PROPIONYL-COA CARBOXYLASE BETA CHAIN"/>
    <property type="match status" value="1"/>
</dbReference>
<gene>
    <name evidence="3" type="ORF">HNQ46_001888</name>
</gene>
<comment type="caution">
    <text evidence="3">The sequence shown here is derived from an EMBL/GenBank/DDBJ whole genome shotgun (WGS) entry which is preliminary data.</text>
</comment>
<dbReference type="InterPro" id="IPR011763">
    <property type="entry name" value="COA_CT_C"/>
</dbReference>
<dbReference type="GeneID" id="85015420"/>
<organism evidence="3 4">
    <name type="scientific">Oribacterium sinus</name>
    <dbReference type="NCBI Taxonomy" id="237576"/>
    <lineage>
        <taxon>Bacteria</taxon>
        <taxon>Bacillati</taxon>
        <taxon>Bacillota</taxon>
        <taxon>Clostridia</taxon>
        <taxon>Lachnospirales</taxon>
        <taxon>Lachnospiraceae</taxon>
        <taxon>Oribacterium</taxon>
    </lineage>
</organism>
<dbReference type="PROSITE" id="PS50989">
    <property type="entry name" value="COA_CT_CTER"/>
    <property type="match status" value="1"/>
</dbReference>
<dbReference type="GO" id="GO:0016740">
    <property type="term" value="F:transferase activity"/>
    <property type="evidence" value="ECO:0007669"/>
    <property type="project" value="UniProtKB-KW"/>
</dbReference>
<dbReference type="Gene3D" id="3.90.226.10">
    <property type="entry name" value="2-enoyl-CoA Hydratase, Chain A, domain 1"/>
    <property type="match status" value="2"/>
</dbReference>
<dbReference type="Pfam" id="PF01039">
    <property type="entry name" value="Carboxyl_trans"/>
    <property type="match status" value="1"/>
</dbReference>
<evidence type="ECO:0000259" key="1">
    <source>
        <dbReference type="PROSITE" id="PS50980"/>
    </source>
</evidence>
<accession>A0A7W9W324</accession>
<protein>
    <submittedName>
        <fullName evidence="3">Acetyl-CoA carboxylase carboxyltransferase component</fullName>
    </submittedName>
</protein>
<evidence type="ECO:0000259" key="2">
    <source>
        <dbReference type="PROSITE" id="PS50989"/>
    </source>
</evidence>
<evidence type="ECO:0000313" key="4">
    <source>
        <dbReference type="Proteomes" id="UP000522163"/>
    </source>
</evidence>